<evidence type="ECO:0000313" key="1">
    <source>
        <dbReference type="EMBL" id="ADQ53053.1"/>
    </source>
</evidence>
<accession>E5DRM9</accession>
<dbReference type="EMBL" id="GU459069">
    <property type="protein sequence ID" value="ADQ53053.1"/>
    <property type="molecule type" value="Genomic_DNA"/>
</dbReference>
<dbReference type="RefSeq" id="YP_004300842.1">
    <property type="nucleotide sequence ID" value="NC_015251.1"/>
</dbReference>
<sequence length="42" mass="5055">MKTETYITKKTVDWKIVMGYSPDLDKLALDWLDLYLDFEVKK</sequence>
<protein>
    <submittedName>
        <fullName evidence="1">Uncharacterized protein</fullName>
    </submittedName>
</protein>
<organism evidence="1 2">
    <name type="scientific">Aeromonas phage 65</name>
    <dbReference type="NCBI Taxonomy" id="2919549"/>
    <lineage>
        <taxon>Viruses</taxon>
        <taxon>Duplodnaviria</taxon>
        <taxon>Heunggongvirae</taxon>
        <taxon>Uroviricota</taxon>
        <taxon>Caudoviricetes</taxon>
        <taxon>Pantevenvirales</taxon>
        <taxon>Straboviridae</taxon>
        <taxon>Emmerichvirinae</taxon>
        <taxon>Ishigurovirus</taxon>
        <taxon>Ishigurovirus osborne</taxon>
    </lineage>
</organism>
<keyword evidence="2" id="KW-1185">Reference proteome</keyword>
<dbReference type="Proteomes" id="UP000008727">
    <property type="component" value="Segment"/>
</dbReference>
<evidence type="ECO:0000313" key="2">
    <source>
        <dbReference type="Proteomes" id="UP000008727"/>
    </source>
</evidence>
<gene>
    <name evidence="1" type="ORF">65p004</name>
</gene>
<dbReference type="KEGG" id="vg:10323265"/>
<proteinExistence type="predicted"/>
<reference evidence="1 2" key="1">
    <citation type="journal article" date="2010" name="Virol. J.">
        <title>Genomes of the T4-related bacteriophages as windows on microbial genome evolution.</title>
        <authorList>
            <person name="Petrov V.M."/>
            <person name="Ratnayaka S."/>
            <person name="Nolan J.M."/>
            <person name="Miller E.S."/>
            <person name="Karam J.D."/>
        </authorList>
    </citation>
    <scope>NUCLEOTIDE SEQUENCE [LARGE SCALE GENOMIC DNA]</scope>
</reference>
<name>E5DRM9_9CAUD</name>